<organism evidence="1 2">
    <name type="scientific">Marvinbryantia formatexigens DSM 14469</name>
    <dbReference type="NCBI Taxonomy" id="478749"/>
    <lineage>
        <taxon>Bacteria</taxon>
        <taxon>Bacillati</taxon>
        <taxon>Bacillota</taxon>
        <taxon>Clostridia</taxon>
        <taxon>Lachnospirales</taxon>
        <taxon>Lachnospiraceae</taxon>
        <taxon>Marvinbryantia</taxon>
    </lineage>
</organism>
<proteinExistence type="predicted"/>
<protein>
    <submittedName>
        <fullName evidence="1">Uncharacterized protein</fullName>
    </submittedName>
</protein>
<gene>
    <name evidence="1" type="ORF">BRYFOR_05719</name>
</gene>
<reference evidence="1" key="1">
    <citation type="submission" date="2009-07" db="EMBL/GenBank/DDBJ databases">
        <authorList>
            <person name="Weinstock G."/>
            <person name="Sodergren E."/>
            <person name="Clifton S."/>
            <person name="Fulton L."/>
            <person name="Fulton B."/>
            <person name="Courtney L."/>
            <person name="Fronick C."/>
            <person name="Harrison M."/>
            <person name="Strong C."/>
            <person name="Farmer C."/>
            <person name="Delahaunty K."/>
            <person name="Markovic C."/>
            <person name="Hall O."/>
            <person name="Minx P."/>
            <person name="Tomlinson C."/>
            <person name="Mitreva M."/>
            <person name="Nelson J."/>
            <person name="Hou S."/>
            <person name="Wollam A."/>
            <person name="Pepin K.H."/>
            <person name="Johnson M."/>
            <person name="Bhonagiri V."/>
            <person name="Nash W.E."/>
            <person name="Warren W."/>
            <person name="Chinwalla A."/>
            <person name="Mardis E.R."/>
            <person name="Wilson R.K."/>
        </authorList>
    </citation>
    <scope>NUCLEOTIDE SEQUENCE [LARGE SCALE GENOMIC DNA]</scope>
    <source>
        <strain evidence="1">DSM 14469</strain>
    </source>
</reference>
<dbReference type="EMBL" id="ACCL02000003">
    <property type="protein sequence ID" value="EET62056.1"/>
    <property type="molecule type" value="Genomic_DNA"/>
</dbReference>
<name>C6LAS5_9FIRM</name>
<accession>C6LAS5</accession>
<sequence>MHEKTPGAVKTVPEFSVRSYSFSFFSMQTSPAVFLTAGD</sequence>
<evidence type="ECO:0000313" key="2">
    <source>
        <dbReference type="Proteomes" id="UP000005561"/>
    </source>
</evidence>
<comment type="caution">
    <text evidence="1">The sequence shown here is derived from an EMBL/GenBank/DDBJ whole genome shotgun (WGS) entry which is preliminary data.</text>
</comment>
<dbReference type="AlphaFoldDB" id="C6LAS5"/>
<dbReference type="Proteomes" id="UP000005561">
    <property type="component" value="Unassembled WGS sequence"/>
</dbReference>
<evidence type="ECO:0000313" key="1">
    <source>
        <dbReference type="EMBL" id="EET62056.1"/>
    </source>
</evidence>
<keyword evidence="2" id="KW-1185">Reference proteome</keyword>